<keyword evidence="4" id="KW-0862">Zinc</keyword>
<evidence type="ECO:0000313" key="8">
    <source>
        <dbReference type="Proteomes" id="UP000001593"/>
    </source>
</evidence>
<keyword evidence="8" id="KW-1185">Reference proteome</keyword>
<dbReference type="InParanoid" id="A7RSD8"/>
<dbReference type="GO" id="GO:0008270">
    <property type="term" value="F:zinc ion binding"/>
    <property type="evidence" value="ECO:0007669"/>
    <property type="project" value="UniProtKB-KW"/>
</dbReference>
<dbReference type="Pfam" id="PF00098">
    <property type="entry name" value="zf-CCHC"/>
    <property type="match status" value="3"/>
</dbReference>
<dbReference type="SMART" id="SM00343">
    <property type="entry name" value="ZnF_C2HC"/>
    <property type="match status" value="4"/>
</dbReference>
<dbReference type="STRING" id="45351.A7RSD8"/>
<dbReference type="PROSITE" id="PS50158">
    <property type="entry name" value="ZF_CCHC"/>
    <property type="match status" value="4"/>
</dbReference>
<organism evidence="7 8">
    <name type="scientific">Nematostella vectensis</name>
    <name type="common">Starlet sea anemone</name>
    <dbReference type="NCBI Taxonomy" id="45351"/>
    <lineage>
        <taxon>Eukaryota</taxon>
        <taxon>Metazoa</taxon>
        <taxon>Cnidaria</taxon>
        <taxon>Anthozoa</taxon>
        <taxon>Hexacorallia</taxon>
        <taxon>Actiniaria</taxon>
        <taxon>Edwardsiidae</taxon>
        <taxon>Nematostella</taxon>
    </lineage>
</organism>
<dbReference type="FunFam" id="4.10.60.10:FF:000091">
    <property type="entry name" value="Zinc finger CCHC-type-containing 9"/>
    <property type="match status" value="1"/>
</dbReference>
<dbReference type="Proteomes" id="UP000001593">
    <property type="component" value="Unassembled WGS sequence"/>
</dbReference>
<dbReference type="PANTHER" id="PTHR46242">
    <property type="entry name" value="ZINC FINGER CCHC DOMAIN-CONTAINING PROTEIN 9 ZCCHC9"/>
    <property type="match status" value="1"/>
</dbReference>
<feature type="non-terminal residue" evidence="7">
    <location>
        <position position="109"/>
    </location>
</feature>
<accession>A7RSD8</accession>
<evidence type="ECO:0000256" key="1">
    <source>
        <dbReference type="ARBA" id="ARBA00022723"/>
    </source>
</evidence>
<reference evidence="7 8" key="1">
    <citation type="journal article" date="2007" name="Science">
        <title>Sea anemone genome reveals ancestral eumetazoan gene repertoire and genomic organization.</title>
        <authorList>
            <person name="Putnam N.H."/>
            <person name="Srivastava M."/>
            <person name="Hellsten U."/>
            <person name="Dirks B."/>
            <person name="Chapman J."/>
            <person name="Salamov A."/>
            <person name="Terry A."/>
            <person name="Shapiro H."/>
            <person name="Lindquist E."/>
            <person name="Kapitonov V.V."/>
            <person name="Jurka J."/>
            <person name="Genikhovich G."/>
            <person name="Grigoriev I.V."/>
            <person name="Lucas S.M."/>
            <person name="Steele R.E."/>
            <person name="Finnerty J.R."/>
            <person name="Technau U."/>
            <person name="Martindale M.Q."/>
            <person name="Rokhsar D.S."/>
        </authorList>
    </citation>
    <scope>NUCLEOTIDE SEQUENCE [LARGE SCALE GENOMIC DNA]</scope>
    <source>
        <strain evidence="8">CH2 X CH6</strain>
    </source>
</reference>
<keyword evidence="2" id="KW-0677">Repeat</keyword>
<dbReference type="OMA" id="CQSERKP"/>
<dbReference type="InterPro" id="IPR001878">
    <property type="entry name" value="Znf_CCHC"/>
</dbReference>
<evidence type="ECO:0000259" key="6">
    <source>
        <dbReference type="PROSITE" id="PS50158"/>
    </source>
</evidence>
<feature type="domain" description="CCHC-type" evidence="6">
    <location>
        <begin position="82"/>
        <end position="97"/>
    </location>
</feature>
<evidence type="ECO:0000256" key="3">
    <source>
        <dbReference type="ARBA" id="ARBA00022771"/>
    </source>
</evidence>
<name>A7RSD8_NEMVE</name>
<gene>
    <name evidence="7" type="ORF">NEMVEDRAFT_v1g91789</name>
</gene>
<dbReference type="KEGG" id="nve:5517666"/>
<dbReference type="InterPro" id="IPR042246">
    <property type="entry name" value="ZCCHC9"/>
</dbReference>
<dbReference type="PANTHER" id="PTHR46242:SF1">
    <property type="entry name" value="ZINC FINGER CCHC DOMAIN-CONTAINING PROTEIN 9"/>
    <property type="match status" value="1"/>
</dbReference>
<dbReference type="OrthoDB" id="3863715at2759"/>
<keyword evidence="3 5" id="KW-0863">Zinc-finger</keyword>
<dbReference type="SUPFAM" id="SSF57756">
    <property type="entry name" value="Retrovirus zinc finger-like domains"/>
    <property type="match status" value="2"/>
</dbReference>
<feature type="domain" description="CCHC-type" evidence="6">
    <location>
        <begin position="54"/>
        <end position="70"/>
    </location>
</feature>
<sequence length="109" mass="11703">CFHCRELGHRAADCPQTKKTSAGVGVCYKCGATSHITKHCKVTTTSESPFPFAKCFICGETGHLSSSCPDNPKGLYPEGGGCKECGSVEHLRRDCPELERNKQGTVGIQ</sequence>
<dbReference type="Gene3D" id="4.10.60.10">
    <property type="entry name" value="Zinc finger, CCHC-type"/>
    <property type="match status" value="2"/>
</dbReference>
<dbReference type="GO" id="GO:0005730">
    <property type="term" value="C:nucleolus"/>
    <property type="evidence" value="ECO:0000318"/>
    <property type="project" value="GO_Central"/>
</dbReference>
<dbReference type="HOGENOM" id="CLU_054987_3_0_1"/>
<evidence type="ECO:0000313" key="7">
    <source>
        <dbReference type="EMBL" id="EDO45618.1"/>
    </source>
</evidence>
<keyword evidence="1" id="KW-0479">Metal-binding</keyword>
<evidence type="ECO:0000256" key="4">
    <source>
        <dbReference type="ARBA" id="ARBA00022833"/>
    </source>
</evidence>
<dbReference type="InterPro" id="IPR036875">
    <property type="entry name" value="Znf_CCHC_sf"/>
</dbReference>
<dbReference type="EMBL" id="DS469534">
    <property type="protein sequence ID" value="EDO45618.1"/>
    <property type="molecule type" value="Genomic_DNA"/>
</dbReference>
<dbReference type="GO" id="GO:0003676">
    <property type="term" value="F:nucleic acid binding"/>
    <property type="evidence" value="ECO:0007669"/>
    <property type="project" value="InterPro"/>
</dbReference>
<dbReference type="AlphaFoldDB" id="A7RSD8"/>
<evidence type="ECO:0000256" key="2">
    <source>
        <dbReference type="ARBA" id="ARBA00022737"/>
    </source>
</evidence>
<dbReference type="PhylomeDB" id="A7RSD8"/>
<protein>
    <recommendedName>
        <fullName evidence="6">CCHC-type domain-containing protein</fullName>
    </recommendedName>
</protein>
<feature type="domain" description="CCHC-type" evidence="6">
    <location>
        <begin position="1"/>
        <end position="16"/>
    </location>
</feature>
<feature type="domain" description="CCHC-type" evidence="6">
    <location>
        <begin position="27"/>
        <end position="41"/>
    </location>
</feature>
<proteinExistence type="predicted"/>
<dbReference type="eggNOG" id="KOG4400">
    <property type="taxonomic scope" value="Eukaryota"/>
</dbReference>
<evidence type="ECO:0000256" key="5">
    <source>
        <dbReference type="PROSITE-ProRule" id="PRU00047"/>
    </source>
</evidence>